<comment type="caution">
    <text evidence="2">The sequence shown here is derived from an EMBL/GenBank/DDBJ whole genome shotgun (WGS) entry which is preliminary data.</text>
</comment>
<evidence type="ECO:0008006" key="4">
    <source>
        <dbReference type="Google" id="ProtNLM"/>
    </source>
</evidence>
<accession>A0ABY1NF91</accession>
<gene>
    <name evidence="2" type="ORF">SAMN06265339_0379</name>
</gene>
<dbReference type="Proteomes" id="UP001157911">
    <property type="component" value="Unassembled WGS sequence"/>
</dbReference>
<feature type="transmembrane region" description="Helical" evidence="1">
    <location>
        <begin position="101"/>
        <end position="119"/>
    </location>
</feature>
<evidence type="ECO:0000256" key="1">
    <source>
        <dbReference type="SAM" id="Phobius"/>
    </source>
</evidence>
<keyword evidence="3" id="KW-1185">Reference proteome</keyword>
<sequence length="419" mass="47943">MRRGVLFLVLLLITFNFFFLRSAFSSSLDELVYKLERDLKANKSSVVINEDVSCILKKKGELPVIYVPELNYLTGREIEKLPSTELSLFVRILKVIQPLKVYSLCGLVILAFFSVLFFFQQVKKFGYWVQVFVVAFLLLVFFLILEEKFLLLLFLFACSGVFLFSFKKWNFVYFYFGLLAVLGCCVVGEGFLERLINSPAEEFTVKVDRDWYAPDYLVEEAFGGFPIRAEIEKLTNRISWGNYTVAFRLRNLLKKVSNSEEKVVLLNDLGVISFMEGKLEKARKLFSEALREKRASIVEYNLFLTRSAMLDTSVNAGRLADKIRNIPLIAKGIPIPMHLYPSRVSFFSVLLPHLISVVLGLILGMLILKFIPINYGYFREDILKVPGTVSFINAEMKPFVVLPLFVAALNLLFGVLMCS</sequence>
<name>A0ABY1NF91_9BACT</name>
<feature type="transmembrane region" description="Helical" evidence="1">
    <location>
        <begin position="399"/>
        <end position="418"/>
    </location>
</feature>
<keyword evidence="1" id="KW-0472">Membrane</keyword>
<dbReference type="EMBL" id="FXUB01000001">
    <property type="protein sequence ID" value="SMP06478.1"/>
    <property type="molecule type" value="Genomic_DNA"/>
</dbReference>
<keyword evidence="1" id="KW-0812">Transmembrane</keyword>
<keyword evidence="1" id="KW-1133">Transmembrane helix</keyword>
<proteinExistence type="predicted"/>
<protein>
    <recommendedName>
        <fullName evidence="4">Tetratricopeptide repeat protein</fullName>
    </recommendedName>
</protein>
<evidence type="ECO:0000313" key="3">
    <source>
        <dbReference type="Proteomes" id="UP001157911"/>
    </source>
</evidence>
<feature type="transmembrane region" description="Helical" evidence="1">
    <location>
        <begin position="125"/>
        <end position="144"/>
    </location>
</feature>
<reference evidence="2 3" key="1">
    <citation type="submission" date="2017-05" db="EMBL/GenBank/DDBJ databases">
        <authorList>
            <person name="Varghese N."/>
            <person name="Submissions S."/>
        </authorList>
    </citation>
    <scope>NUCLEOTIDE SEQUENCE [LARGE SCALE GENOMIC DNA]</scope>
    <source>
        <strain evidence="2 3">DSM 15522</strain>
    </source>
</reference>
<feature type="transmembrane region" description="Helical" evidence="1">
    <location>
        <begin position="172"/>
        <end position="192"/>
    </location>
</feature>
<feature type="transmembrane region" description="Helical" evidence="1">
    <location>
        <begin position="6"/>
        <end position="24"/>
    </location>
</feature>
<feature type="transmembrane region" description="Helical" evidence="1">
    <location>
        <begin position="346"/>
        <end position="371"/>
    </location>
</feature>
<organism evidence="2 3">
    <name type="scientific">Desulfurobacterium pacificum</name>
    <dbReference type="NCBI Taxonomy" id="240166"/>
    <lineage>
        <taxon>Bacteria</taxon>
        <taxon>Pseudomonadati</taxon>
        <taxon>Aquificota</taxon>
        <taxon>Aquificia</taxon>
        <taxon>Desulfurobacteriales</taxon>
        <taxon>Desulfurobacteriaceae</taxon>
        <taxon>Desulfurobacterium</taxon>
    </lineage>
</organism>
<evidence type="ECO:0000313" key="2">
    <source>
        <dbReference type="EMBL" id="SMP06478.1"/>
    </source>
</evidence>
<feature type="transmembrane region" description="Helical" evidence="1">
    <location>
        <begin position="149"/>
        <end position="166"/>
    </location>
</feature>